<protein>
    <submittedName>
        <fullName evidence="1">Uncharacterized protein</fullName>
    </submittedName>
</protein>
<reference evidence="1 2" key="2">
    <citation type="journal article" date="2017" name="Genome Biol. Evol.">
        <title>Trajectories and Drivers of Genome Evolution in Surface-Associated Marine Phaeobacter.</title>
        <authorList>
            <person name="Freese H.M."/>
            <person name="Sikorski J."/>
            <person name="Bunk B."/>
            <person name="Scheuner C."/>
            <person name="Meier-Kolthoff J.P."/>
            <person name="Sproer C."/>
            <person name="Gram L."/>
            <person name="Overmann J."/>
        </authorList>
    </citation>
    <scope>NUCLEOTIDE SEQUENCE [LARGE SCALE GENOMIC DNA]</scope>
    <source>
        <strain evidence="1 2">P36</strain>
    </source>
</reference>
<reference evidence="1 2" key="4">
    <citation type="journal article" date="2018" name="Environ. Microbiol. Rep.">
        <title>Phylogenetic distribution of roseobacticides in the Roseobacter group and their effect on microalgae.</title>
        <authorList>
            <person name="Sonnenschein E.C."/>
            <person name="Phippen C.B."/>
            <person name="Bentzon-Tilia M."/>
            <person name="Rasmussen S.A."/>
            <person name="Nielsen K.F."/>
            <person name="Gram L."/>
        </authorList>
    </citation>
    <scope>NUCLEOTIDE SEQUENCE [LARGE SCALE GENOMIC DNA]</scope>
    <source>
        <strain evidence="1 2">P36</strain>
    </source>
</reference>
<name>A0ABM6PFU7_9RHOB</name>
<evidence type="ECO:0000313" key="1">
    <source>
        <dbReference type="EMBL" id="ATG36667.1"/>
    </source>
</evidence>
<keyword evidence="2" id="KW-1185">Reference proteome</keyword>
<dbReference type="Proteomes" id="UP000218891">
    <property type="component" value="Chromosome"/>
</dbReference>
<accession>A0ABM6PFU7</accession>
<evidence type="ECO:0000313" key="2">
    <source>
        <dbReference type="Proteomes" id="UP000218891"/>
    </source>
</evidence>
<sequence>MWHKSIIDQTPNEPPRAAADIQHFGVWSDERTDCALNGRLSLSSCVPEPSGMAAIVVWRESVVEMSNGGARRPMAFGNLMSDFWGLHKVRPVQE</sequence>
<reference evidence="1 2" key="3">
    <citation type="journal article" date="2017" name="Int. J. Syst. Evol. Microbiol.">
        <title>Adaptation of Surface-Associated Bacteria to the Open Ocean: A Genomically Distinct Subpopulation of Phaeobacter gallaeciensis Colonizes Pacific Mesozooplankton.</title>
        <authorList>
            <person name="Freese H.M."/>
            <person name="Methner A."/>
            <person name="Overmann J."/>
        </authorList>
    </citation>
    <scope>NUCLEOTIDE SEQUENCE [LARGE SCALE GENOMIC DNA]</scope>
    <source>
        <strain evidence="1 2">P36</strain>
    </source>
</reference>
<gene>
    <name evidence="1" type="ORF">PhaeoP36_02555</name>
</gene>
<organism evidence="1 2">
    <name type="scientific">Phaeobacter piscinae</name>
    <dbReference type="NCBI Taxonomy" id="1580596"/>
    <lineage>
        <taxon>Bacteria</taxon>
        <taxon>Pseudomonadati</taxon>
        <taxon>Pseudomonadota</taxon>
        <taxon>Alphaproteobacteria</taxon>
        <taxon>Rhodobacterales</taxon>
        <taxon>Roseobacteraceae</taxon>
        <taxon>Phaeobacter</taxon>
    </lineage>
</organism>
<dbReference type="EMBL" id="CP010643">
    <property type="protein sequence ID" value="ATG36667.1"/>
    <property type="molecule type" value="Genomic_DNA"/>
</dbReference>
<proteinExistence type="predicted"/>
<reference evidence="1 2" key="1">
    <citation type="journal article" date="2017" name="Front. Microbiol.">
        <title>Phaeobacter piscinae sp. nov., a species of the Roseobacter group and potential aquaculture probiont.</title>
        <authorList>
            <person name="Sonnenschein E.C."/>
            <person name="Phippen C.B.W."/>
            <person name="Nielsen K.F."/>
            <person name="Mateiu R.V."/>
            <person name="Melchiorsen J."/>
            <person name="Gram L."/>
            <person name="Overmann J."/>
            <person name="Freese H.M."/>
        </authorList>
    </citation>
    <scope>NUCLEOTIDE SEQUENCE [LARGE SCALE GENOMIC DNA]</scope>
    <source>
        <strain evidence="1 2">P36</strain>
    </source>
</reference>